<organism evidence="1 2">
    <name type="scientific">Aureicoccus marinus</name>
    <dbReference type="NCBI Taxonomy" id="754435"/>
    <lineage>
        <taxon>Bacteria</taxon>
        <taxon>Pseudomonadati</taxon>
        <taxon>Bacteroidota</taxon>
        <taxon>Flavobacteriia</taxon>
        <taxon>Flavobacteriales</taxon>
        <taxon>Flavobacteriaceae</taxon>
        <taxon>Aureicoccus</taxon>
    </lineage>
</organism>
<dbReference type="RefSeq" id="WP_105000863.1">
    <property type="nucleotide sequence ID" value="NZ_MQVX01000001.1"/>
</dbReference>
<evidence type="ECO:0000313" key="1">
    <source>
        <dbReference type="EMBL" id="PQJ15210.1"/>
    </source>
</evidence>
<dbReference type="AlphaFoldDB" id="A0A2S7T5J9"/>
<comment type="caution">
    <text evidence="1">The sequence shown here is derived from an EMBL/GenBank/DDBJ whole genome shotgun (WGS) entry which is preliminary data.</text>
</comment>
<dbReference type="Proteomes" id="UP000239366">
    <property type="component" value="Unassembled WGS sequence"/>
</dbReference>
<accession>A0A2S7T5J9</accession>
<protein>
    <submittedName>
        <fullName evidence="1">Uncharacterized protein</fullName>
    </submittedName>
</protein>
<keyword evidence="2" id="KW-1185">Reference proteome</keyword>
<dbReference type="EMBL" id="MQVX01000001">
    <property type="protein sequence ID" value="PQJ15210.1"/>
    <property type="molecule type" value="Genomic_DNA"/>
</dbReference>
<proteinExistence type="predicted"/>
<name>A0A2S7T5J9_9FLAO</name>
<reference evidence="2" key="1">
    <citation type="submission" date="2016-11" db="EMBL/GenBank/DDBJ databases">
        <title>Trade-off between light-utilization and light-protection in marine flavobacteria.</title>
        <authorList>
            <person name="Kumagai Y."/>
            <person name="Yoshizawa S."/>
            <person name="Kogure K."/>
        </authorList>
    </citation>
    <scope>NUCLEOTIDE SEQUENCE [LARGE SCALE GENOMIC DNA]</scope>
    <source>
        <strain evidence="2">SG-18</strain>
    </source>
</reference>
<evidence type="ECO:0000313" key="2">
    <source>
        <dbReference type="Proteomes" id="UP000239366"/>
    </source>
</evidence>
<sequence>MLQGIQQEVVKVIFESDPKPKDIYQLYTNIASGLIDHFLFTVAEFNVVETPLLMKVEYEVVAGLQISSERKYKRSSWEPETADGP</sequence>
<gene>
    <name evidence="1" type="ORF">BST99_05230</name>
</gene>
<dbReference type="OrthoDB" id="1490620at2"/>